<evidence type="ECO:0000256" key="6">
    <source>
        <dbReference type="ARBA" id="ARBA00022500"/>
    </source>
</evidence>
<evidence type="ECO:0000256" key="3">
    <source>
        <dbReference type="ARBA" id="ARBA00020392"/>
    </source>
</evidence>
<reference evidence="11 12" key="1">
    <citation type="journal article" date="2013" name="Environ. Microbiol.">
        <title>Genome analysis of Chitinivibrio alkaliphilus gen. nov., sp. nov., a novel extremely haloalkaliphilic anaerobic chitinolytic bacterium from the candidate phylum Termite Group 3.</title>
        <authorList>
            <person name="Sorokin D.Y."/>
            <person name="Gumerov V.M."/>
            <person name="Rakitin A.L."/>
            <person name="Beletsky A.V."/>
            <person name="Damste J.S."/>
            <person name="Muyzer G."/>
            <person name="Mardanov A.V."/>
            <person name="Ravin N.V."/>
        </authorList>
    </citation>
    <scope>NUCLEOTIDE SEQUENCE [LARGE SCALE GENOMIC DNA]</scope>
    <source>
        <strain evidence="11 12">ACht1</strain>
    </source>
</reference>
<keyword evidence="8" id="KW-0653">Protein transport</keyword>
<dbReference type="STRING" id="1313304.CALK_1344"/>
<evidence type="ECO:0000313" key="12">
    <source>
        <dbReference type="Proteomes" id="UP000017148"/>
    </source>
</evidence>
<dbReference type="InterPro" id="IPR012823">
    <property type="entry name" value="Flagell_FliJ"/>
</dbReference>
<keyword evidence="4" id="KW-0813">Transport</keyword>
<dbReference type="GO" id="GO:0005886">
    <property type="term" value="C:plasma membrane"/>
    <property type="evidence" value="ECO:0007669"/>
    <property type="project" value="UniProtKB-SubCell"/>
</dbReference>
<evidence type="ECO:0000256" key="4">
    <source>
        <dbReference type="ARBA" id="ARBA00022448"/>
    </source>
</evidence>
<evidence type="ECO:0000313" key="11">
    <source>
        <dbReference type="EMBL" id="ERP31685.1"/>
    </source>
</evidence>
<dbReference type="AlphaFoldDB" id="U7DB85"/>
<dbReference type="Pfam" id="PF02050">
    <property type="entry name" value="FliJ"/>
    <property type="match status" value="1"/>
</dbReference>
<keyword evidence="12" id="KW-1185">Reference proteome</keyword>
<keyword evidence="11" id="KW-0966">Cell projection</keyword>
<keyword evidence="11" id="KW-0282">Flagellum</keyword>
<protein>
    <recommendedName>
        <fullName evidence="3">Flagellar FliJ protein</fullName>
    </recommendedName>
</protein>
<dbReference type="EMBL" id="ASJR01000010">
    <property type="protein sequence ID" value="ERP31685.1"/>
    <property type="molecule type" value="Genomic_DNA"/>
</dbReference>
<evidence type="ECO:0000256" key="9">
    <source>
        <dbReference type="ARBA" id="ARBA00023136"/>
    </source>
</evidence>
<name>U7DB85_9BACT</name>
<dbReference type="GO" id="GO:0006935">
    <property type="term" value="P:chemotaxis"/>
    <property type="evidence" value="ECO:0007669"/>
    <property type="project" value="UniProtKB-KW"/>
</dbReference>
<dbReference type="Proteomes" id="UP000017148">
    <property type="component" value="Unassembled WGS sequence"/>
</dbReference>
<keyword evidence="11" id="KW-0969">Cilium</keyword>
<dbReference type="Gene3D" id="1.10.287.1700">
    <property type="match status" value="1"/>
</dbReference>
<organism evidence="11 12">
    <name type="scientific">Chitinivibrio alkaliphilus ACht1</name>
    <dbReference type="NCBI Taxonomy" id="1313304"/>
    <lineage>
        <taxon>Bacteria</taxon>
        <taxon>Pseudomonadati</taxon>
        <taxon>Fibrobacterota</taxon>
        <taxon>Chitinivibrionia</taxon>
        <taxon>Chitinivibrionales</taxon>
        <taxon>Chitinivibrionaceae</taxon>
        <taxon>Chitinivibrio</taxon>
    </lineage>
</organism>
<keyword evidence="6" id="KW-0145">Chemotaxis</keyword>
<comment type="similarity">
    <text evidence="2">Belongs to the FliJ family.</text>
</comment>
<proteinExistence type="inferred from homology"/>
<keyword evidence="5" id="KW-1003">Cell membrane</keyword>
<evidence type="ECO:0000256" key="5">
    <source>
        <dbReference type="ARBA" id="ARBA00022475"/>
    </source>
</evidence>
<evidence type="ECO:0000256" key="10">
    <source>
        <dbReference type="ARBA" id="ARBA00023225"/>
    </source>
</evidence>
<keyword evidence="7" id="KW-1005">Bacterial flagellum biogenesis</keyword>
<keyword evidence="9" id="KW-0472">Membrane</keyword>
<evidence type="ECO:0000256" key="8">
    <source>
        <dbReference type="ARBA" id="ARBA00022927"/>
    </source>
</evidence>
<gene>
    <name evidence="11" type="ORF">CALK_1344</name>
</gene>
<sequence length="152" mass="18484">MVERFSFDLQTVLNLRLQEEEKAMNEVAAKEAEYQRALQGRSHLEKSLITFLQEQRHARASQSALSFRHSVSWRRDIQSSLREKDRELADIHRDICRAQERLNEITQKRKILEKLREKKEYQWKRKYARKEQEFLDELAQNQFRQHRDEASL</sequence>
<comment type="subcellular location">
    <subcellularLocation>
        <location evidence="1">Cell membrane</location>
        <topology evidence="1">Peripheral membrane protein</topology>
        <orientation evidence="1">Cytoplasmic side</orientation>
    </subcellularLocation>
</comment>
<accession>U7DB85</accession>
<dbReference type="InterPro" id="IPR053716">
    <property type="entry name" value="Flag_assembly_chemotaxis_eff"/>
</dbReference>
<dbReference type="GO" id="GO:0071973">
    <property type="term" value="P:bacterial-type flagellum-dependent cell motility"/>
    <property type="evidence" value="ECO:0007669"/>
    <property type="project" value="InterPro"/>
</dbReference>
<dbReference type="GO" id="GO:0009288">
    <property type="term" value="C:bacterial-type flagellum"/>
    <property type="evidence" value="ECO:0007669"/>
    <property type="project" value="InterPro"/>
</dbReference>
<dbReference type="GO" id="GO:0015031">
    <property type="term" value="P:protein transport"/>
    <property type="evidence" value="ECO:0007669"/>
    <property type="project" value="UniProtKB-KW"/>
</dbReference>
<comment type="caution">
    <text evidence="11">The sequence shown here is derived from an EMBL/GenBank/DDBJ whole genome shotgun (WGS) entry which is preliminary data.</text>
</comment>
<evidence type="ECO:0000256" key="2">
    <source>
        <dbReference type="ARBA" id="ARBA00010004"/>
    </source>
</evidence>
<dbReference type="GO" id="GO:0044781">
    <property type="term" value="P:bacterial-type flagellum organization"/>
    <property type="evidence" value="ECO:0007669"/>
    <property type="project" value="UniProtKB-KW"/>
</dbReference>
<evidence type="ECO:0000256" key="1">
    <source>
        <dbReference type="ARBA" id="ARBA00004413"/>
    </source>
</evidence>
<keyword evidence="10" id="KW-1006">Bacterial flagellum protein export</keyword>
<evidence type="ECO:0000256" key="7">
    <source>
        <dbReference type="ARBA" id="ARBA00022795"/>
    </source>
</evidence>